<evidence type="ECO:0000313" key="1">
    <source>
        <dbReference type="Proteomes" id="UP000095287"/>
    </source>
</evidence>
<dbReference type="AlphaFoldDB" id="A0A1I7YSS5"/>
<evidence type="ECO:0000313" key="2">
    <source>
        <dbReference type="WBParaSite" id="L893_g19342.t1"/>
    </source>
</evidence>
<organism evidence="1 2">
    <name type="scientific">Steinernema glaseri</name>
    <dbReference type="NCBI Taxonomy" id="37863"/>
    <lineage>
        <taxon>Eukaryota</taxon>
        <taxon>Metazoa</taxon>
        <taxon>Ecdysozoa</taxon>
        <taxon>Nematoda</taxon>
        <taxon>Chromadorea</taxon>
        <taxon>Rhabditida</taxon>
        <taxon>Tylenchina</taxon>
        <taxon>Panagrolaimomorpha</taxon>
        <taxon>Strongyloidoidea</taxon>
        <taxon>Steinernematidae</taxon>
        <taxon>Steinernema</taxon>
    </lineage>
</organism>
<reference evidence="2" key="1">
    <citation type="submission" date="2016-11" db="UniProtKB">
        <authorList>
            <consortium name="WormBaseParasite"/>
        </authorList>
    </citation>
    <scope>IDENTIFICATION</scope>
</reference>
<proteinExistence type="predicted"/>
<dbReference type="Proteomes" id="UP000095287">
    <property type="component" value="Unplaced"/>
</dbReference>
<sequence length="256" mass="28641">MTPDLNAKPAVNNERLPTMVANIEAANFTWSATGRLTLTAVYNSSSSCILKQLFVTEDHRFLASKTTHPCPFDQDPHRVKALIGDDRGTLDWLAWTLPVNNTIVLYAHAPAQNYSVSYPLKFKAINMLGITANPLSKHSAQILFAEPQSSNLWFVQTEKTEMNVKSRPRLPEDCRPFAVEQTNAESTLLLCRNLLIEAFMTSSTVNSPAFCNSAFRSILLNAIPGRKRLVMEINVPKWRSTVYTPTESYFVNCTGL</sequence>
<accession>A0A1I7YSS5</accession>
<protein>
    <submittedName>
        <fullName evidence="2">Bee-milk protein</fullName>
    </submittedName>
</protein>
<name>A0A1I7YSS5_9BILA</name>
<dbReference type="WBParaSite" id="L893_g19342.t1">
    <property type="protein sequence ID" value="L893_g19342.t1"/>
    <property type="gene ID" value="L893_g19342"/>
</dbReference>
<keyword evidence="1" id="KW-1185">Reference proteome</keyword>